<dbReference type="CDD" id="cd17928">
    <property type="entry name" value="DEXDc_SecA"/>
    <property type="match status" value="1"/>
</dbReference>
<evidence type="ECO:0000256" key="4">
    <source>
        <dbReference type="ARBA" id="ARBA00022448"/>
    </source>
</evidence>
<dbReference type="EMBL" id="JBHSMQ010000004">
    <property type="protein sequence ID" value="MFC5455952.1"/>
    <property type="molecule type" value="Genomic_DNA"/>
</dbReference>
<dbReference type="Pfam" id="PF21090">
    <property type="entry name" value="P-loop_SecA"/>
    <property type="match status" value="2"/>
</dbReference>
<keyword evidence="5 15" id="KW-1003">Cell membrane</keyword>
<dbReference type="SMART" id="SM00958">
    <property type="entry name" value="SecA_PP_bind"/>
    <property type="match status" value="1"/>
</dbReference>
<dbReference type="InterPro" id="IPR001650">
    <property type="entry name" value="Helicase_C-like"/>
</dbReference>
<dbReference type="InterPro" id="IPR000185">
    <property type="entry name" value="SecA"/>
</dbReference>
<dbReference type="InterPro" id="IPR011115">
    <property type="entry name" value="SecA_DEAD"/>
</dbReference>
<evidence type="ECO:0000259" key="19">
    <source>
        <dbReference type="PROSITE" id="PS51194"/>
    </source>
</evidence>
<feature type="domain" description="Helicase C-terminal" evidence="19">
    <location>
        <begin position="623"/>
        <end position="793"/>
    </location>
</feature>
<evidence type="ECO:0000259" key="20">
    <source>
        <dbReference type="PROSITE" id="PS51196"/>
    </source>
</evidence>
<feature type="binding site" evidence="15">
    <location>
        <position position="181"/>
    </location>
    <ligand>
        <name>ATP</name>
        <dbReference type="ChEBI" id="CHEBI:30616"/>
    </ligand>
</feature>
<accession>A0ABW0KSR0</accession>
<dbReference type="Gene3D" id="1.10.3060.10">
    <property type="entry name" value="Helical scaffold and wing domains of SecA"/>
    <property type="match status" value="1"/>
</dbReference>
<evidence type="ECO:0000256" key="2">
    <source>
        <dbReference type="ARBA" id="ARBA00004170"/>
    </source>
</evidence>
<dbReference type="HAMAP" id="MF_01382">
    <property type="entry name" value="SecA"/>
    <property type="match status" value="1"/>
</dbReference>
<keyword evidence="6 15" id="KW-0963">Cytoplasm</keyword>
<dbReference type="Gene3D" id="3.40.50.300">
    <property type="entry name" value="P-loop containing nucleotide triphosphate hydrolases"/>
    <property type="match status" value="4"/>
</dbReference>
<dbReference type="InterPro" id="IPR014018">
    <property type="entry name" value="SecA_motor_DEAD"/>
</dbReference>
<dbReference type="Pfam" id="PF07517">
    <property type="entry name" value="SecA_DEAD"/>
    <property type="match status" value="1"/>
</dbReference>
<comment type="cofactor">
    <cofactor evidence="1">
        <name>Zn(2+)</name>
        <dbReference type="ChEBI" id="CHEBI:29105"/>
    </cofactor>
</comment>
<comment type="caution">
    <text evidence="21">The sequence shown here is derived from an EMBL/GenBank/DDBJ whole genome shotgun (WGS) entry which is preliminary data.</text>
</comment>
<reference evidence="22" key="1">
    <citation type="journal article" date="2019" name="Int. J. Syst. Evol. Microbiol.">
        <title>The Global Catalogue of Microorganisms (GCM) 10K type strain sequencing project: providing services to taxonomists for standard genome sequencing and annotation.</title>
        <authorList>
            <consortium name="The Broad Institute Genomics Platform"/>
            <consortium name="The Broad Institute Genome Sequencing Center for Infectious Disease"/>
            <person name="Wu L."/>
            <person name="Ma J."/>
        </authorList>
    </citation>
    <scope>NUCLEOTIDE SEQUENCE [LARGE SCALE GENOMIC DNA]</scope>
    <source>
        <strain evidence="22">CGMCC 4.1469</strain>
    </source>
</reference>
<dbReference type="PROSITE" id="PS51196">
    <property type="entry name" value="SECA_MOTOR_DEAD"/>
    <property type="match status" value="1"/>
</dbReference>
<evidence type="ECO:0000256" key="9">
    <source>
        <dbReference type="ARBA" id="ARBA00022833"/>
    </source>
</evidence>
<dbReference type="PANTHER" id="PTHR30612">
    <property type="entry name" value="SECA INNER MEMBRANE COMPONENT OF SEC PROTEIN SECRETION SYSTEM"/>
    <property type="match status" value="1"/>
</dbReference>
<gene>
    <name evidence="15 21" type="primary">secA</name>
    <name evidence="21" type="ORF">ACFQDI_13895</name>
</gene>
<evidence type="ECO:0000256" key="16">
    <source>
        <dbReference type="RuleBase" id="RU003874"/>
    </source>
</evidence>
<evidence type="ECO:0000313" key="22">
    <source>
        <dbReference type="Proteomes" id="UP001596052"/>
    </source>
</evidence>
<dbReference type="InterPro" id="IPR044722">
    <property type="entry name" value="SecA_SF2_C"/>
</dbReference>
<dbReference type="InterPro" id="IPR020937">
    <property type="entry name" value="SecA_CS"/>
</dbReference>
<dbReference type="InterPro" id="IPR036266">
    <property type="entry name" value="SecA_Wing/Scaffold_sf"/>
</dbReference>
<keyword evidence="4 15" id="KW-0813">Transport</keyword>
<evidence type="ECO:0000256" key="10">
    <source>
        <dbReference type="ARBA" id="ARBA00022840"/>
    </source>
</evidence>
<keyword evidence="10 15" id="KW-0067">ATP-binding</keyword>
<evidence type="ECO:0000256" key="13">
    <source>
        <dbReference type="ARBA" id="ARBA00023010"/>
    </source>
</evidence>
<evidence type="ECO:0000256" key="12">
    <source>
        <dbReference type="ARBA" id="ARBA00022967"/>
    </source>
</evidence>
<evidence type="ECO:0000256" key="7">
    <source>
        <dbReference type="ARBA" id="ARBA00022723"/>
    </source>
</evidence>
<organism evidence="21 22">
    <name type="scientific">Prosthecobacter fluviatilis</name>
    <dbReference type="NCBI Taxonomy" id="445931"/>
    <lineage>
        <taxon>Bacteria</taxon>
        <taxon>Pseudomonadati</taxon>
        <taxon>Verrucomicrobiota</taxon>
        <taxon>Verrucomicrobiia</taxon>
        <taxon>Verrucomicrobiales</taxon>
        <taxon>Verrucomicrobiaceae</taxon>
        <taxon>Prosthecobacter</taxon>
    </lineage>
</organism>
<dbReference type="Pfam" id="PF02810">
    <property type="entry name" value="SEC-C"/>
    <property type="match status" value="1"/>
</dbReference>
<evidence type="ECO:0000256" key="17">
    <source>
        <dbReference type="SAM" id="MobiDB-lite"/>
    </source>
</evidence>
<dbReference type="PROSITE" id="PS01312">
    <property type="entry name" value="SECA"/>
    <property type="match status" value="1"/>
</dbReference>
<dbReference type="InterPro" id="IPR036670">
    <property type="entry name" value="SecA_X-link_sf"/>
</dbReference>
<dbReference type="SUPFAM" id="SSF81886">
    <property type="entry name" value="Helical scaffold and wing domains of SecA"/>
    <property type="match status" value="1"/>
</dbReference>
<dbReference type="SUPFAM" id="SSF52540">
    <property type="entry name" value="P-loop containing nucleoside triphosphate hydrolases"/>
    <property type="match status" value="2"/>
</dbReference>
<dbReference type="NCBIfam" id="TIGR00963">
    <property type="entry name" value="secA"/>
    <property type="match status" value="1"/>
</dbReference>
<evidence type="ECO:0000259" key="18">
    <source>
        <dbReference type="PROSITE" id="PS51192"/>
    </source>
</evidence>
<dbReference type="PROSITE" id="PS51192">
    <property type="entry name" value="HELICASE_ATP_BIND_1"/>
    <property type="match status" value="1"/>
</dbReference>
<comment type="subcellular location">
    <subcellularLocation>
        <location evidence="15">Cell membrane</location>
        <topology evidence="15">Peripheral membrane protein</topology>
        <orientation evidence="15">Cytoplasmic side</orientation>
    </subcellularLocation>
    <subcellularLocation>
        <location evidence="15">Cytoplasm</location>
    </subcellularLocation>
    <subcellularLocation>
        <location evidence="2">Membrane</location>
        <topology evidence="2">Peripheral membrane protein</topology>
    </subcellularLocation>
    <text evidence="15">Distribution is 50-50.</text>
</comment>
<evidence type="ECO:0000313" key="21">
    <source>
        <dbReference type="EMBL" id="MFC5455952.1"/>
    </source>
</evidence>
<dbReference type="InterPro" id="IPR014001">
    <property type="entry name" value="Helicase_ATP-bd"/>
</dbReference>
<evidence type="ECO:0000256" key="14">
    <source>
        <dbReference type="ARBA" id="ARBA00023136"/>
    </source>
</evidence>
<dbReference type="Pfam" id="PF01043">
    <property type="entry name" value="SecA_PP_bind"/>
    <property type="match status" value="1"/>
</dbReference>
<dbReference type="PROSITE" id="PS51194">
    <property type="entry name" value="HELICASE_CTER"/>
    <property type="match status" value="1"/>
</dbReference>
<dbReference type="InterPro" id="IPR011116">
    <property type="entry name" value="SecA_Wing/Scaffold"/>
</dbReference>
<feature type="binding site" evidence="15">
    <location>
        <position position="698"/>
    </location>
    <ligand>
        <name>ATP</name>
        <dbReference type="ChEBI" id="CHEBI:30616"/>
    </ligand>
</feature>
<comment type="function">
    <text evidence="15">Part of the Sec protein translocase complex. Interacts with the SecYEG preprotein conducting channel. Has a central role in coupling the hydrolysis of ATP to the transfer of proteins into and across the cell membrane, serving as an ATP-driven molecular motor driving the stepwise translocation of polypeptide chains across the membrane.</text>
</comment>
<proteinExistence type="inferred from homology"/>
<evidence type="ECO:0000256" key="11">
    <source>
        <dbReference type="ARBA" id="ARBA00022927"/>
    </source>
</evidence>
<dbReference type="InterPro" id="IPR011130">
    <property type="entry name" value="SecA_preprotein_X-link_dom"/>
</dbReference>
<keyword evidence="11 15" id="KW-0653">Protein transport</keyword>
<keyword evidence="14 15" id="KW-0472">Membrane</keyword>
<dbReference type="SUPFAM" id="SSF81767">
    <property type="entry name" value="Pre-protein crosslinking domain of SecA"/>
    <property type="match status" value="1"/>
</dbReference>
<keyword evidence="7" id="KW-0479">Metal-binding</keyword>
<evidence type="ECO:0000256" key="8">
    <source>
        <dbReference type="ARBA" id="ARBA00022741"/>
    </source>
</evidence>
<keyword evidence="8 15" id="KW-0547">Nucleotide-binding</keyword>
<dbReference type="Gene3D" id="3.90.1440.10">
    <property type="entry name" value="SecA, preprotein cross-linking domain"/>
    <property type="match status" value="1"/>
</dbReference>
<dbReference type="PRINTS" id="PR00906">
    <property type="entry name" value="SECA"/>
</dbReference>
<evidence type="ECO:0000256" key="5">
    <source>
        <dbReference type="ARBA" id="ARBA00022475"/>
    </source>
</evidence>
<evidence type="ECO:0000256" key="15">
    <source>
        <dbReference type="HAMAP-Rule" id="MF_01382"/>
    </source>
</evidence>
<comment type="similarity">
    <text evidence="3 15 16">Belongs to the SecA family.</text>
</comment>
<keyword evidence="9" id="KW-0862">Zinc</keyword>
<feature type="domain" description="Helicase ATP-binding" evidence="18">
    <location>
        <begin position="183"/>
        <end position="322"/>
    </location>
</feature>
<dbReference type="InterPro" id="IPR027417">
    <property type="entry name" value="P-loop_NTPase"/>
</dbReference>
<dbReference type="Proteomes" id="UP001596052">
    <property type="component" value="Unassembled WGS sequence"/>
</dbReference>
<feature type="binding site" evidence="15">
    <location>
        <begin position="199"/>
        <end position="203"/>
    </location>
    <ligand>
        <name>ATP</name>
        <dbReference type="ChEBI" id="CHEBI:30616"/>
    </ligand>
</feature>
<keyword evidence="13 15" id="KW-0811">Translocation</keyword>
<dbReference type="RefSeq" id="WP_377167626.1">
    <property type="nucleotide sequence ID" value="NZ_JBHSMQ010000004.1"/>
</dbReference>
<comment type="catalytic activity">
    <reaction evidence="15">
        <text>ATP + H2O + cellular proteinSide 1 = ADP + phosphate + cellular proteinSide 2.</text>
        <dbReference type="EC" id="7.4.2.8"/>
    </reaction>
</comment>
<evidence type="ECO:0000256" key="6">
    <source>
        <dbReference type="ARBA" id="ARBA00022490"/>
    </source>
</evidence>
<dbReference type="CDD" id="cd18803">
    <property type="entry name" value="SF2_C_secA"/>
    <property type="match status" value="1"/>
</dbReference>
<feature type="domain" description="SecA family profile" evidence="20">
    <location>
        <begin position="3"/>
        <end position="777"/>
    </location>
</feature>
<keyword evidence="22" id="KW-1185">Reference proteome</keyword>
<protein>
    <recommendedName>
        <fullName evidence="15 16">Protein translocase subunit SecA</fullName>
        <ecNumber evidence="15">7.4.2.8</ecNumber>
    </recommendedName>
</protein>
<dbReference type="EC" id="7.4.2.8" evidence="15"/>
<evidence type="ECO:0000256" key="1">
    <source>
        <dbReference type="ARBA" id="ARBA00001947"/>
    </source>
</evidence>
<name>A0ABW0KSR0_9BACT</name>
<keyword evidence="12 15" id="KW-1278">Translocase</keyword>
<evidence type="ECO:0000256" key="3">
    <source>
        <dbReference type="ARBA" id="ARBA00007650"/>
    </source>
</evidence>
<sequence length="1071" mass="121585">MFNWIIKKIIGTKNQRTVRKLQPVVVEINRIEALLQNEPEEALRERTQKWQSQFRAFHTPPFLGGVGLRIADEAAVDACLESVENYFAALKPHFPALENDYLASAAWKNAPLDDKKARIDRSREAWNAIQPDFAAIEAKMLNDILPEAYAVVKNAARRMCGREIMVCDQPLGWNMVHFDVQLIGGVALHRGMIAEMATGEGKTLVGTLPTYLNALTGRGVHVITVNDYLARRDSEWMGSLYKYLGLTVGCIQNDQPSHIRAEQYRADITYGTNSEFGFDYLRDNGMASSKEQQVQRGHYFAIVDEVDSVLIDEARTPLIISGPVMAAESNHQYERYKPLVEQLVRRQNALCNRLITEAKEAAAAGHLEQAGLKLFQVHMGQPKNRALMRAMEEPELRRAMEKAELSLYADTQKVEFFKLKEELYYFIEEKSHDADLTEMGRNFLNPDEPDAFVLPDIATVYSEIDGDMTLSEDARTRKKSEMQDRLSHQGQRIHQISQLLRAFCLYEKDVEYVVEENKVVIVDAQTGRKMAGRRWSDGLHQAVEAKEGVQIDAETQTLATITIQNYFRLYQKLGGMTGTAETDAAEFHDIYNLDVLTIPTNRPVKRKDHNDSIYKTRREKFTAVIELIRELHAKGQPVLVGTASVEASEMVSRMLKLQKITHNVLNAKYHRQEAEIVARAGHRGAVTISTNMAGRGTDIKLGEGVAELGGLYVLATERHESRRVDRQLRGRSARQGDPGESKFFLSFEDDLMRNFGAAERMTKMMERFGMKEGEELQHPWLNRSVETAQKRVEQRNYVWRKRVLEYDDVMNQQREVVYEWRNDVLNSNDTRILINEAVEKGVTERLGAFVSKDIKDDEADYEGLLAWVNMTFPIGLRTLDDEFRALDFDAKAAYLKDKIMGAYDVKVSNANPTALQEIEKMILLNAIDRLWQEHLYALDALKEGVGLRTYGQKDPLIEFKQEAFTIFAELMNNINGEVLGNLFRSTQQLAAFEHFLAQMALQQGGEAPAPQRREEEEEKEEAAPNIGRDGPRLILPSSVPARPKPVANIGRNDPCPCGSGKKYKQCCGRIA</sequence>
<comment type="subunit">
    <text evidence="15">Monomer and homodimer. Part of the essential Sec protein translocation apparatus which comprises SecA, SecYEG and auxiliary proteins SecDF. Other proteins may also be involved.</text>
</comment>
<dbReference type="SMART" id="SM00957">
    <property type="entry name" value="SecA_DEAD"/>
    <property type="match status" value="1"/>
</dbReference>
<feature type="region of interest" description="Disordered" evidence="17">
    <location>
        <begin position="1003"/>
        <end position="1064"/>
    </location>
</feature>
<dbReference type="InterPro" id="IPR004027">
    <property type="entry name" value="SEC_C_motif"/>
</dbReference>
<dbReference type="Pfam" id="PF07516">
    <property type="entry name" value="SecA_SW"/>
    <property type="match status" value="1"/>
</dbReference>
<dbReference type="PANTHER" id="PTHR30612:SF0">
    <property type="entry name" value="CHLOROPLAST PROTEIN-TRANSPORTING ATPASE"/>
    <property type="match status" value="1"/>
</dbReference>